<name>A0A0V1IX21_TRIPS</name>
<comment type="caution">
    <text evidence="1">The sequence shown here is derived from an EMBL/GenBank/DDBJ whole genome shotgun (WGS) entry which is preliminary data.</text>
</comment>
<gene>
    <name evidence="1" type="ORF">T4B_6648</name>
</gene>
<proteinExistence type="predicted"/>
<protein>
    <submittedName>
        <fullName evidence="1">Uncharacterized protein</fullName>
    </submittedName>
</protein>
<dbReference type="EMBL" id="JYDS01000073">
    <property type="protein sequence ID" value="KRZ27271.1"/>
    <property type="molecule type" value="Genomic_DNA"/>
</dbReference>
<evidence type="ECO:0000313" key="1">
    <source>
        <dbReference type="EMBL" id="KRZ27271.1"/>
    </source>
</evidence>
<reference evidence="1 2" key="1">
    <citation type="submission" date="2015-01" db="EMBL/GenBank/DDBJ databases">
        <title>Evolution of Trichinella species and genotypes.</title>
        <authorList>
            <person name="Korhonen P.K."/>
            <person name="Edoardo P."/>
            <person name="Giuseppe L.R."/>
            <person name="Gasser R.B."/>
        </authorList>
    </citation>
    <scope>NUCLEOTIDE SEQUENCE [LARGE SCALE GENOMIC DNA]</scope>
    <source>
        <strain evidence="1">ISS588</strain>
    </source>
</reference>
<accession>A0A0V1IX21</accession>
<organism evidence="1 2">
    <name type="scientific">Trichinella pseudospiralis</name>
    <name type="common">Parasitic roundworm</name>
    <dbReference type="NCBI Taxonomy" id="6337"/>
    <lineage>
        <taxon>Eukaryota</taxon>
        <taxon>Metazoa</taxon>
        <taxon>Ecdysozoa</taxon>
        <taxon>Nematoda</taxon>
        <taxon>Enoplea</taxon>
        <taxon>Dorylaimia</taxon>
        <taxon>Trichinellida</taxon>
        <taxon>Trichinellidae</taxon>
        <taxon>Trichinella</taxon>
    </lineage>
</organism>
<keyword evidence="2" id="KW-1185">Reference proteome</keyword>
<sequence length="99" mass="11499">MISCSEWLVPVDETGSSLFSGFSSRSISKRICFPAAFSISTKWHSCFLQLLEEQLFIHSRCSSLCRVWGVASFDRCYHFNLTVLWFKVQLFYVLVDGWE</sequence>
<dbReference type="AlphaFoldDB" id="A0A0V1IX21"/>
<dbReference type="Proteomes" id="UP000054805">
    <property type="component" value="Unassembled WGS sequence"/>
</dbReference>
<evidence type="ECO:0000313" key="2">
    <source>
        <dbReference type="Proteomes" id="UP000054805"/>
    </source>
</evidence>